<dbReference type="EMBL" id="CAJPEV010003949">
    <property type="protein sequence ID" value="CAG0900867.1"/>
    <property type="molecule type" value="Genomic_DNA"/>
</dbReference>
<organism evidence="2">
    <name type="scientific">Darwinula stevensoni</name>
    <dbReference type="NCBI Taxonomy" id="69355"/>
    <lineage>
        <taxon>Eukaryota</taxon>
        <taxon>Metazoa</taxon>
        <taxon>Ecdysozoa</taxon>
        <taxon>Arthropoda</taxon>
        <taxon>Crustacea</taxon>
        <taxon>Oligostraca</taxon>
        <taxon>Ostracoda</taxon>
        <taxon>Podocopa</taxon>
        <taxon>Podocopida</taxon>
        <taxon>Darwinulocopina</taxon>
        <taxon>Darwinuloidea</taxon>
        <taxon>Darwinulidae</taxon>
        <taxon>Darwinula</taxon>
    </lineage>
</organism>
<keyword evidence="1" id="KW-0732">Signal</keyword>
<name>A0A7R9AD10_9CRUS</name>
<protein>
    <submittedName>
        <fullName evidence="2">Uncharacterized protein</fullName>
    </submittedName>
</protein>
<feature type="signal peptide" evidence="1">
    <location>
        <begin position="1"/>
        <end position="20"/>
    </location>
</feature>
<evidence type="ECO:0000313" key="3">
    <source>
        <dbReference type="Proteomes" id="UP000677054"/>
    </source>
</evidence>
<keyword evidence="3" id="KW-1185">Reference proteome</keyword>
<proteinExistence type="predicted"/>
<dbReference type="EMBL" id="LR903466">
    <property type="protein sequence ID" value="CAD7251931.1"/>
    <property type="molecule type" value="Genomic_DNA"/>
</dbReference>
<accession>A0A7R9AD10</accession>
<evidence type="ECO:0000256" key="1">
    <source>
        <dbReference type="SAM" id="SignalP"/>
    </source>
</evidence>
<sequence length="167" mass="19206">MRHLHILFYLISSGLLGANGILDIHFQPHPSYFQDEALLMWMLRGLQDSYITVVYRDARLDARDGLTKGIPREMATVEFGMDAGSVPKVDTDAWDEGSYLQHTFIFLSRDRRLINRTLESNEELLKGTTNVFVYLGTLSESMVKSFYKAFPGENTYLFGYMPLTENY</sequence>
<feature type="chain" id="PRO_5036209828" evidence="1">
    <location>
        <begin position="21"/>
        <end position="167"/>
    </location>
</feature>
<evidence type="ECO:0000313" key="2">
    <source>
        <dbReference type="EMBL" id="CAD7251931.1"/>
    </source>
</evidence>
<dbReference type="Proteomes" id="UP000677054">
    <property type="component" value="Unassembled WGS sequence"/>
</dbReference>
<gene>
    <name evidence="2" type="ORF">DSTB1V02_LOCUS11692</name>
</gene>
<dbReference type="AlphaFoldDB" id="A0A7R9AD10"/>
<reference evidence="2" key="1">
    <citation type="submission" date="2020-11" db="EMBL/GenBank/DDBJ databases">
        <authorList>
            <person name="Tran Van P."/>
        </authorList>
    </citation>
    <scope>NUCLEOTIDE SEQUENCE</scope>
</reference>